<comment type="caution">
    <text evidence="2">The sequence shown here is derived from an EMBL/GenBank/DDBJ whole genome shotgun (WGS) entry which is preliminary data.</text>
</comment>
<dbReference type="OrthoDB" id="5329403at2759"/>
<feature type="compositionally biased region" description="Pro residues" evidence="1">
    <location>
        <begin position="381"/>
        <end position="400"/>
    </location>
</feature>
<name>A0A3M7I8E4_HORWE</name>
<feature type="region of interest" description="Disordered" evidence="1">
    <location>
        <begin position="222"/>
        <end position="337"/>
    </location>
</feature>
<feature type="compositionally biased region" description="Pro residues" evidence="1">
    <location>
        <begin position="240"/>
        <end position="249"/>
    </location>
</feature>
<gene>
    <name evidence="2" type="ORF">D0859_14399</name>
</gene>
<feature type="region of interest" description="Disordered" evidence="1">
    <location>
        <begin position="69"/>
        <end position="152"/>
    </location>
</feature>
<evidence type="ECO:0000313" key="3">
    <source>
        <dbReference type="Proteomes" id="UP000281677"/>
    </source>
</evidence>
<feature type="compositionally biased region" description="Low complexity" evidence="1">
    <location>
        <begin position="134"/>
        <end position="144"/>
    </location>
</feature>
<feature type="compositionally biased region" description="Polar residues" evidence="1">
    <location>
        <begin position="91"/>
        <end position="108"/>
    </location>
</feature>
<organism evidence="2 3">
    <name type="scientific">Hortaea werneckii</name>
    <name type="common">Black yeast</name>
    <name type="synonym">Cladosporium werneckii</name>
    <dbReference type="NCBI Taxonomy" id="91943"/>
    <lineage>
        <taxon>Eukaryota</taxon>
        <taxon>Fungi</taxon>
        <taxon>Dikarya</taxon>
        <taxon>Ascomycota</taxon>
        <taxon>Pezizomycotina</taxon>
        <taxon>Dothideomycetes</taxon>
        <taxon>Dothideomycetidae</taxon>
        <taxon>Mycosphaerellales</taxon>
        <taxon>Teratosphaeriaceae</taxon>
        <taxon>Hortaea</taxon>
    </lineage>
</organism>
<feature type="region of interest" description="Disordered" evidence="1">
    <location>
        <begin position="653"/>
        <end position="682"/>
    </location>
</feature>
<proteinExistence type="predicted"/>
<reference evidence="2 3" key="1">
    <citation type="journal article" date="2018" name="BMC Genomics">
        <title>Genomic evidence for intraspecific hybridization in a clonal and extremely halotolerant yeast.</title>
        <authorList>
            <person name="Gostincar C."/>
            <person name="Stajich J.E."/>
            <person name="Zupancic J."/>
            <person name="Zalar P."/>
            <person name="Gunde-Cimerman N."/>
        </authorList>
    </citation>
    <scope>NUCLEOTIDE SEQUENCE [LARGE SCALE GENOMIC DNA]</scope>
    <source>
        <strain evidence="2 3">EXF-120</strain>
    </source>
</reference>
<evidence type="ECO:0000313" key="2">
    <source>
        <dbReference type="EMBL" id="RMZ21586.1"/>
    </source>
</evidence>
<dbReference type="Proteomes" id="UP000281677">
    <property type="component" value="Unassembled WGS sequence"/>
</dbReference>
<feature type="compositionally biased region" description="Low complexity" evidence="1">
    <location>
        <begin position="302"/>
        <end position="325"/>
    </location>
</feature>
<dbReference type="AlphaFoldDB" id="A0A3M7I8E4"/>
<feature type="compositionally biased region" description="Polar residues" evidence="1">
    <location>
        <begin position="222"/>
        <end position="234"/>
    </location>
</feature>
<dbReference type="InterPro" id="IPR011333">
    <property type="entry name" value="SKP1/BTB/POZ_sf"/>
</dbReference>
<feature type="compositionally biased region" description="Basic and acidic residues" evidence="1">
    <location>
        <begin position="723"/>
        <end position="736"/>
    </location>
</feature>
<evidence type="ECO:0000256" key="1">
    <source>
        <dbReference type="SAM" id="MobiDB-lite"/>
    </source>
</evidence>
<dbReference type="Gene3D" id="3.30.710.10">
    <property type="entry name" value="Potassium Channel Kv1.1, Chain A"/>
    <property type="match status" value="1"/>
</dbReference>
<evidence type="ECO:0008006" key="4">
    <source>
        <dbReference type="Google" id="ProtNLM"/>
    </source>
</evidence>
<feature type="compositionally biased region" description="Polar residues" evidence="1">
    <location>
        <begin position="271"/>
        <end position="286"/>
    </location>
</feature>
<accession>A0A3M7I8E4</accession>
<feature type="compositionally biased region" description="Pro residues" evidence="1">
    <location>
        <begin position="469"/>
        <end position="478"/>
    </location>
</feature>
<protein>
    <recommendedName>
        <fullName evidence="4">BTB domain-containing protein</fullName>
    </recommendedName>
</protein>
<feature type="compositionally biased region" description="Low complexity" evidence="1">
    <location>
        <begin position="661"/>
        <end position="673"/>
    </location>
</feature>
<dbReference type="VEuPathDB" id="FungiDB:BTJ68_14944"/>
<feature type="region of interest" description="Disordered" evidence="1">
    <location>
        <begin position="176"/>
        <end position="196"/>
    </location>
</feature>
<sequence length="864" mass="93383">MSAMSLQANIATSYYVRVTIVNLSTAYLAPLVGAPGVSATAANLSPPGAANPPSSWLAASRACPELPTNDIIRIPQPKPKKSEPTARHTQRAMQPGNNPNAVPTQSNGPRRPAAGRIVPAIPLPLSKPRPARGQSLSQLQQQQSPVAREGGVATGKQIYTTAGPNALSAKDAPAAVNGLAHPPTEARGVESTVHSNDVKAKLENTSTSQDSAAMPQFTIAPSTESGQRSAQLQSAGDPGAVPPTGPLPKPTESLDMRPLRTELPPAFVPTSPEQPAFQSAGTSMQQFPAPPGQGHPSQQSMGSIIFGGQDSSSSSPVPPQSGGSVYQPPPYSAFGNAPAQQFNQYNHAHHMSEPYGPRSFGQGYVPPPGAWNMRQAYQPQPPWYPSPAPQQPFRYPPYEPFMPNEQRQPNGHYSRSRSASQTSSGPPKTGDDLQSPVVPEGASDRAPYDLPTTPFMPGPPNLRHYHPGHPAPPPPMPQPDMGAAYENSQRLRDHVLSQFANPTLADCHLRINDDNLTELQHIDGHKLILCRSPTLYDLVRSATSTGTQSDVDVLLKGRYLSTRAFTDSMRYLYGGPLQSLDQLRQPAGPDMYPSNEQRMELALQHIATGAWLRVPVIASKSLDVASSLIHWDTIPTLLAFALEGGLSPIWTIDDGSEDRSSTTSSDDSFSRPDTLGRPTHDPYSTQLLHRMIDFIVHLLPPNFYVDSSASHLTTCPRLPSMPLRHEGKSSRSDPRLSKIRFGEVPTEDHQRPSPATTTISSLLLSLPFALLKCILEHDLLAMKLGPDTVASIMRQVIAEREVRRKKVLQARPSGRAEDASDAPLLPNLFWEEEVEASAQHRVGLRLARRRRGIETPPSSATVSE</sequence>
<feature type="region of interest" description="Disordered" evidence="1">
    <location>
        <begin position="381"/>
        <end position="483"/>
    </location>
</feature>
<dbReference type="EMBL" id="QWIT01000651">
    <property type="protein sequence ID" value="RMZ21586.1"/>
    <property type="molecule type" value="Genomic_DNA"/>
</dbReference>
<feature type="region of interest" description="Disordered" evidence="1">
    <location>
        <begin position="715"/>
        <end position="755"/>
    </location>
</feature>